<accession>A0A179B3C9</accession>
<feature type="compositionally biased region" description="Gly residues" evidence="1">
    <location>
        <begin position="108"/>
        <end position="121"/>
    </location>
</feature>
<evidence type="ECO:0000313" key="4">
    <source>
        <dbReference type="Proteomes" id="UP000078368"/>
    </source>
</evidence>
<evidence type="ECO:0000256" key="1">
    <source>
        <dbReference type="SAM" id="MobiDB-lite"/>
    </source>
</evidence>
<protein>
    <submittedName>
        <fullName evidence="3">Uncharacterized protein</fullName>
    </submittedName>
</protein>
<comment type="caution">
    <text evidence="3">The sequence shown here is derived from an EMBL/GenBank/DDBJ whole genome shotgun (WGS) entry which is preliminary data.</text>
</comment>
<feature type="compositionally biased region" description="Low complexity" evidence="1">
    <location>
        <begin position="83"/>
        <end position="107"/>
    </location>
</feature>
<evidence type="ECO:0000313" key="3">
    <source>
        <dbReference type="EMBL" id="OAP85869.1"/>
    </source>
</evidence>
<organism evidence="3 4">
    <name type="scientific">Peptidiphaga gingivicola</name>
    <dbReference type="NCBI Taxonomy" id="2741497"/>
    <lineage>
        <taxon>Bacteria</taxon>
        <taxon>Bacillati</taxon>
        <taxon>Actinomycetota</taxon>
        <taxon>Actinomycetes</taxon>
        <taxon>Actinomycetales</taxon>
        <taxon>Actinomycetaceae</taxon>
        <taxon>Peptidiphaga</taxon>
    </lineage>
</organism>
<gene>
    <name evidence="3" type="ORF">A4H34_01355</name>
</gene>
<keyword evidence="2" id="KW-0732">Signal</keyword>
<sequence>MKTHRFAGRRRLASRGAALILAFGLPLAALEACSDGDSSKASESKASHAGKGRQPGKGQSEGGDSSAENESPPGGAASNGEQSAGTGDGTTASDGSSGGASATPSGSSTGGGSTPGGGKAAGTGAPSLNSPTKMKGWKAGQANSGKILSKSKKGCFLSAGRQQAEGAQGGERKMTEDAVNRHLAELQQGKSNFHAEPSGRTKLRGANGAEVDGVANVVTYADAGGKNYRGWHWLRAFSTSTPAVYVLVSYTCPASAYSESELTKIIEKSGLSVDGDVPGGIVN</sequence>
<name>A0A179B3C9_9ACTO</name>
<dbReference type="RefSeq" id="WP_064230818.1">
    <property type="nucleotide sequence ID" value="NZ_LVZK01000001.1"/>
</dbReference>
<feature type="region of interest" description="Disordered" evidence="1">
    <location>
        <begin position="34"/>
        <end position="142"/>
    </location>
</feature>
<dbReference type="AlphaFoldDB" id="A0A179B3C9"/>
<dbReference type="EMBL" id="LVZK01000001">
    <property type="protein sequence ID" value="OAP85869.1"/>
    <property type="molecule type" value="Genomic_DNA"/>
</dbReference>
<feature type="chain" id="PRO_5039426596" evidence="2">
    <location>
        <begin position="29"/>
        <end position="283"/>
    </location>
</feature>
<feature type="compositionally biased region" description="Basic and acidic residues" evidence="1">
    <location>
        <begin position="37"/>
        <end position="46"/>
    </location>
</feature>
<feature type="signal peptide" evidence="2">
    <location>
        <begin position="1"/>
        <end position="28"/>
    </location>
</feature>
<keyword evidence="4" id="KW-1185">Reference proteome</keyword>
<evidence type="ECO:0000256" key="2">
    <source>
        <dbReference type="SAM" id="SignalP"/>
    </source>
</evidence>
<reference evidence="3" key="1">
    <citation type="submission" date="2016-04" db="EMBL/GenBank/DDBJ databases">
        <title>Peptidophaga gingivicola gen. nov., sp. nov., isolated from human subgingival plaque.</title>
        <authorList>
            <person name="Beall C.J."/>
            <person name="Mokrzan E.M."/>
            <person name="Griffen A.L."/>
            <person name="Leys E.J."/>
        </authorList>
    </citation>
    <scope>NUCLEOTIDE SEQUENCE [LARGE SCALE GENOMIC DNA]</scope>
    <source>
        <strain evidence="3">BA112</strain>
    </source>
</reference>
<dbReference type="Proteomes" id="UP000078368">
    <property type="component" value="Unassembled WGS sequence"/>
</dbReference>
<proteinExistence type="predicted"/>